<organism evidence="11 12">
    <name type="scientific">Necator americanus</name>
    <name type="common">Human hookworm</name>
    <dbReference type="NCBI Taxonomy" id="51031"/>
    <lineage>
        <taxon>Eukaryota</taxon>
        <taxon>Metazoa</taxon>
        <taxon>Ecdysozoa</taxon>
        <taxon>Nematoda</taxon>
        <taxon>Chromadorea</taxon>
        <taxon>Rhabditida</taxon>
        <taxon>Rhabditina</taxon>
        <taxon>Rhabditomorpha</taxon>
        <taxon>Strongyloidea</taxon>
        <taxon>Ancylostomatidae</taxon>
        <taxon>Bunostominae</taxon>
        <taxon>Necator</taxon>
    </lineage>
</organism>
<comment type="similarity">
    <text evidence="1">Belongs to the tubulin family.</text>
</comment>
<dbReference type="Pfam" id="PF00091">
    <property type="entry name" value="Tubulin"/>
    <property type="match status" value="1"/>
</dbReference>
<evidence type="ECO:0000256" key="7">
    <source>
        <dbReference type="RuleBase" id="RU000487"/>
    </source>
</evidence>
<dbReference type="SUPFAM" id="SSF53067">
    <property type="entry name" value="Actin-like ATPase domain"/>
    <property type="match status" value="2"/>
</dbReference>
<evidence type="ECO:0000256" key="4">
    <source>
        <dbReference type="ARBA" id="ARBA00022801"/>
    </source>
</evidence>
<dbReference type="CDD" id="cd10210">
    <property type="entry name" value="ASKHA_NBD_Arp6"/>
    <property type="match status" value="1"/>
</dbReference>
<sequence length="1045" mass="118051">MREVISIHVGQAGVQIGNACWELYCLEHGIQPDGLMPSTNENESFTTFFSETGNGRFVPRAVMVDLEPTVVDEIRTGTYKHLFHPEQMITGKEDAANNYARGHYTVGKEIIDLVLDRTRRLADNCSGLQGFLIFHSFGGGTGSGFTSLLMERLSVDYGKKSKLEFSIYPAPQVSTAVVEPYNSILTTHTTLEHSDCAFMVDNEAIYDICRRNLDVERPSYTNLNRIISQVVSSITASLRFEGALNVDLTEFQTNLVPYPRIHFPLATYSPLISAEKAYHEALSVSDITNMCFEPANQMVKCDPRNGKYMAVCLLYRGDVVPKDVNQSISAIKAKRTIQFVDWCPTGFKVGINYQPPTVVPGGDIAKVPRAVCMLSNTTAIAEAWARLDHKFDLMYAKRAFVHWYVGEGMEEGEFSEAREDLAALEKDYEEVGLDSNEGAYEEGEENLGGMSNDESCSAIFSTSVSNAGVKLVKTRKDGSRKVVSYRQTNRASADDLVALAQQLTTARELVKGRACDRLRTIAEQMEQLQKAAIRVLEEAKRDEELHNVACNLQKQPGHVYHLYRGRDGSRYFSLLRPEEWAKEEKLKDYVASFRLEMDRSFTPVTDIAARDVQFRSLEAFLKNYLFKMIQRETVILDNGGYTLKIGTSRDIEPRVIPNCIAKTKADRKREFVADEQSECIDKTGLFYVLPFERGYLVNPDVEEQIWERVFESYSTKDSRIVLSDPNYLIPATEDVSVEILFEQHDFHSVFKASAAGFVALEGFFRNIRCALIVDCGFSSVTVAPFLDGKAIQQGLVRIDVGGKVLTNQLKEWISYRDLNVLEETYIMNQCKEDACFVSLDFVRDMEIAKYRDDRNTILREYVLPDFCRLSRGFLREPAKVEKLSLVENTPQAITINRERFALPELLFHPSDIGLNQMGVVEAIVESLSRCPVNLRAALVQNISLVGGCTRFRGFRERLISELRSYMDVDWCVNLADVSNPITHAWSCAAAAFTGDMVSEDRLFVSREEWNEHGEEILHKKFLNFLDFDSGETDDVSDDPSDWTAK</sequence>
<evidence type="ECO:0000313" key="12">
    <source>
        <dbReference type="Proteomes" id="UP001303046"/>
    </source>
</evidence>
<name>A0ABR1CBB0_NECAM</name>
<dbReference type="InterPro" id="IPR003008">
    <property type="entry name" value="Tubulin_FtsZ_GTPase"/>
</dbReference>
<dbReference type="PROSITE" id="PS00227">
    <property type="entry name" value="TUBULIN"/>
    <property type="match status" value="1"/>
</dbReference>
<evidence type="ECO:0000259" key="9">
    <source>
        <dbReference type="SMART" id="SM00864"/>
    </source>
</evidence>
<keyword evidence="5" id="KW-0342">GTP-binding</keyword>
<dbReference type="Gene3D" id="1.10.287.600">
    <property type="entry name" value="Helix hairpin bin"/>
    <property type="match status" value="1"/>
</dbReference>
<keyword evidence="12" id="KW-1185">Reference proteome</keyword>
<dbReference type="EMBL" id="JAVFWL010000002">
    <property type="protein sequence ID" value="KAK6735772.1"/>
    <property type="molecule type" value="Genomic_DNA"/>
</dbReference>
<keyword evidence="3" id="KW-0547">Nucleotide-binding</keyword>
<dbReference type="PRINTS" id="PR01162">
    <property type="entry name" value="ALPHATUBULIN"/>
</dbReference>
<accession>A0ABR1CBB0</accession>
<dbReference type="PRINTS" id="PR01161">
    <property type="entry name" value="TUBULIN"/>
</dbReference>
<dbReference type="SUPFAM" id="SSF55307">
    <property type="entry name" value="Tubulin C-terminal domain-like"/>
    <property type="match status" value="1"/>
</dbReference>
<proteinExistence type="inferred from homology"/>
<dbReference type="InterPro" id="IPR017975">
    <property type="entry name" value="Tubulin_CS"/>
</dbReference>
<dbReference type="InterPro" id="IPR037103">
    <property type="entry name" value="Tubulin/FtsZ-like_C"/>
</dbReference>
<dbReference type="PANTHER" id="PTHR11588">
    <property type="entry name" value="TUBULIN"/>
    <property type="match status" value="1"/>
</dbReference>
<evidence type="ECO:0000256" key="2">
    <source>
        <dbReference type="ARBA" id="ARBA00022701"/>
    </source>
</evidence>
<feature type="domain" description="Tubulin/FtsZ 2-layer sandwich" evidence="10">
    <location>
        <begin position="244"/>
        <end position="389"/>
    </location>
</feature>
<evidence type="ECO:0000256" key="6">
    <source>
        <dbReference type="ARBA" id="ARBA00049117"/>
    </source>
</evidence>
<dbReference type="SMART" id="SM00864">
    <property type="entry name" value="Tubulin"/>
    <property type="match status" value="1"/>
</dbReference>
<dbReference type="Gene3D" id="3.30.1330.20">
    <property type="entry name" value="Tubulin/FtsZ, C-terminal domain"/>
    <property type="match status" value="1"/>
</dbReference>
<keyword evidence="4" id="KW-0378">Hydrolase</keyword>
<dbReference type="SMART" id="SM00865">
    <property type="entry name" value="Tubulin_C"/>
    <property type="match status" value="1"/>
</dbReference>
<protein>
    <submittedName>
        <fullName evidence="11">Uncharacterized protein</fullName>
    </submittedName>
</protein>
<dbReference type="InterPro" id="IPR036525">
    <property type="entry name" value="Tubulin/FtsZ_GTPase_sf"/>
</dbReference>
<evidence type="ECO:0000259" key="10">
    <source>
        <dbReference type="SMART" id="SM00865"/>
    </source>
</evidence>
<dbReference type="Gene3D" id="3.30.420.40">
    <property type="match status" value="2"/>
</dbReference>
<keyword evidence="2" id="KW-0493">Microtubule</keyword>
<reference evidence="11 12" key="1">
    <citation type="submission" date="2023-08" db="EMBL/GenBank/DDBJ databases">
        <title>A Necator americanus chromosomal reference genome.</title>
        <authorList>
            <person name="Ilik V."/>
            <person name="Petrzelkova K.J."/>
            <person name="Pardy F."/>
            <person name="Fuh T."/>
            <person name="Niatou-Singa F.S."/>
            <person name="Gouil Q."/>
            <person name="Baker L."/>
            <person name="Ritchie M.E."/>
            <person name="Jex A.R."/>
            <person name="Gazzola D."/>
            <person name="Li H."/>
            <person name="Toshio Fujiwara R."/>
            <person name="Zhan B."/>
            <person name="Aroian R.V."/>
            <person name="Pafco B."/>
            <person name="Schwarz E.M."/>
        </authorList>
    </citation>
    <scope>NUCLEOTIDE SEQUENCE [LARGE SCALE GENOMIC DNA]</scope>
    <source>
        <strain evidence="11 12">Aroian</strain>
        <tissue evidence="11">Whole animal</tissue>
    </source>
</reference>
<dbReference type="SUPFAM" id="SSF52490">
    <property type="entry name" value="Tubulin nucleotide-binding domain-like"/>
    <property type="match status" value="1"/>
</dbReference>
<dbReference type="Pfam" id="PF00022">
    <property type="entry name" value="Actin"/>
    <property type="match status" value="1"/>
</dbReference>
<feature type="domain" description="Tubulin/FtsZ GTPase" evidence="9">
    <location>
        <begin position="45"/>
        <end position="242"/>
    </location>
</feature>
<dbReference type="InterPro" id="IPR002452">
    <property type="entry name" value="Alpha_tubulin"/>
</dbReference>
<dbReference type="InterPro" id="IPR018316">
    <property type="entry name" value="Tubulin/FtsZ_2-layer-sand-dom"/>
</dbReference>
<dbReference type="Proteomes" id="UP001303046">
    <property type="component" value="Unassembled WGS sequence"/>
</dbReference>
<dbReference type="InterPro" id="IPR000217">
    <property type="entry name" value="Tubulin"/>
</dbReference>
<evidence type="ECO:0000256" key="1">
    <source>
        <dbReference type="ARBA" id="ARBA00009636"/>
    </source>
</evidence>
<dbReference type="InterPro" id="IPR043129">
    <property type="entry name" value="ATPase_NBD"/>
</dbReference>
<evidence type="ECO:0000256" key="5">
    <source>
        <dbReference type="ARBA" id="ARBA00023134"/>
    </source>
</evidence>
<gene>
    <name evidence="11" type="primary">Necator_chrII.g6590</name>
    <name evidence="11" type="ORF">RB195_018797</name>
</gene>
<comment type="similarity">
    <text evidence="7">Belongs to the actin family.</text>
</comment>
<dbReference type="SMART" id="SM00268">
    <property type="entry name" value="ACTIN"/>
    <property type="match status" value="1"/>
</dbReference>
<dbReference type="Gene3D" id="3.40.50.1440">
    <property type="entry name" value="Tubulin/FtsZ, GTPase domain"/>
    <property type="match status" value="1"/>
</dbReference>
<dbReference type="InterPro" id="IPR004000">
    <property type="entry name" value="Actin"/>
</dbReference>
<dbReference type="InterPro" id="IPR023123">
    <property type="entry name" value="Tubulin_C"/>
</dbReference>
<dbReference type="InterPro" id="IPR019534">
    <property type="entry name" value="DUF2452"/>
</dbReference>
<dbReference type="CDD" id="cd02186">
    <property type="entry name" value="alpha_tubulin"/>
    <property type="match status" value="1"/>
</dbReference>
<dbReference type="Gene3D" id="3.90.640.10">
    <property type="entry name" value="Actin, Chain A, domain 4"/>
    <property type="match status" value="1"/>
</dbReference>
<evidence type="ECO:0000313" key="11">
    <source>
        <dbReference type="EMBL" id="KAK6735772.1"/>
    </source>
</evidence>
<comment type="caution">
    <text evidence="11">The sequence shown here is derived from an EMBL/GenBank/DDBJ whole genome shotgun (WGS) entry which is preliminary data.</text>
</comment>
<dbReference type="Pfam" id="PF03953">
    <property type="entry name" value="Tubulin_C"/>
    <property type="match status" value="1"/>
</dbReference>
<keyword evidence="8" id="KW-0175">Coiled coil</keyword>
<evidence type="ECO:0000256" key="3">
    <source>
        <dbReference type="ARBA" id="ARBA00022741"/>
    </source>
</evidence>
<dbReference type="Gene3D" id="2.30.36.70">
    <property type="entry name" value="Actin, Chain A, domain 2"/>
    <property type="match status" value="1"/>
</dbReference>
<dbReference type="InterPro" id="IPR008280">
    <property type="entry name" value="Tub_FtsZ_C"/>
</dbReference>
<dbReference type="Pfam" id="PF10504">
    <property type="entry name" value="DUF2452"/>
    <property type="match status" value="1"/>
</dbReference>
<evidence type="ECO:0000256" key="8">
    <source>
        <dbReference type="SAM" id="Coils"/>
    </source>
</evidence>
<comment type="catalytic activity">
    <reaction evidence="6">
        <text>GTP + H2O = GDP + phosphate + H(+)</text>
        <dbReference type="Rhea" id="RHEA:19669"/>
        <dbReference type="ChEBI" id="CHEBI:15377"/>
        <dbReference type="ChEBI" id="CHEBI:15378"/>
        <dbReference type="ChEBI" id="CHEBI:37565"/>
        <dbReference type="ChEBI" id="CHEBI:43474"/>
        <dbReference type="ChEBI" id="CHEBI:58189"/>
    </reaction>
    <physiologicalReaction direction="left-to-right" evidence="6">
        <dbReference type="Rhea" id="RHEA:19670"/>
    </physiologicalReaction>
</comment>
<feature type="coiled-coil region" evidence="8">
    <location>
        <begin position="518"/>
        <end position="545"/>
    </location>
</feature>